<gene>
    <name evidence="6" type="ORF">CQA66_02370</name>
</gene>
<dbReference type="GO" id="GO:0050515">
    <property type="term" value="F:4-(cytidine 5'-diphospho)-2-C-methyl-D-erythritol kinase activity"/>
    <property type="evidence" value="ECO:0007669"/>
    <property type="project" value="TreeGrafter"/>
</dbReference>
<dbReference type="Gene3D" id="3.30.230.10">
    <property type="match status" value="1"/>
</dbReference>
<keyword evidence="2" id="KW-0547">Nucleotide-binding</keyword>
<dbReference type="Pfam" id="PF00288">
    <property type="entry name" value="GHMP_kinases_N"/>
    <property type="match status" value="1"/>
</dbReference>
<dbReference type="OrthoDB" id="9809438at2"/>
<dbReference type="Gene3D" id="3.30.70.890">
    <property type="entry name" value="GHMP kinase, C-terminal domain"/>
    <property type="match status" value="1"/>
</dbReference>
<evidence type="ECO:0000256" key="4">
    <source>
        <dbReference type="ARBA" id="ARBA00022840"/>
    </source>
</evidence>
<comment type="caution">
    <text evidence="6">The sequence shown here is derived from an EMBL/GenBank/DDBJ whole genome shotgun (WGS) entry which is preliminary data.</text>
</comment>
<keyword evidence="4" id="KW-0067">ATP-binding</keyword>
<evidence type="ECO:0000259" key="5">
    <source>
        <dbReference type="Pfam" id="PF00288"/>
    </source>
</evidence>
<feature type="domain" description="GHMP kinase N-terminal" evidence="5">
    <location>
        <begin position="142"/>
        <end position="197"/>
    </location>
</feature>
<evidence type="ECO:0000256" key="1">
    <source>
        <dbReference type="ARBA" id="ARBA00022679"/>
    </source>
</evidence>
<keyword evidence="3" id="KW-0418">Kinase</keyword>
<dbReference type="InterPro" id="IPR020568">
    <property type="entry name" value="Ribosomal_Su5_D2-typ_SF"/>
</dbReference>
<dbReference type="PANTHER" id="PTHR43527">
    <property type="entry name" value="4-DIPHOSPHOCYTIDYL-2-C-METHYL-D-ERYTHRITOL KINASE, CHLOROPLASTIC"/>
    <property type="match status" value="1"/>
</dbReference>
<dbReference type="RefSeq" id="WP_104763266.1">
    <property type="nucleotide sequence ID" value="NZ_FZPM01000017.1"/>
</dbReference>
<sequence>MPRELYIKAYPKINITLKIQTQDSTSQTQNTREPSLHKLSSRFCLALGELYDIMYFTLCSENALHDKQDSKIPLFREQTPLHTQRQLVLQGNFDCEIESNLIYKAYKILLQTAKQQVTCPSDNDSKQHVISDLTTSKESLLFVKVLKNIPTGSGLGGGSVNAAISLIAMNTLLNLGLNVDSVLQCAQALGSDVPFFVVLYLQGEQNLHTFFLSNPKEYALSFLAKTSEQNVSPNPLNAYYAAASQAQTESHIRTQTYNIESNVAQSLSFCSANVFGTGEVIIPFYEKPICLILHCNSIACHTGKVYAMFDKLQTETTESKRYSAHSKHYSTQQNIDLTKDSKTLLLTHSIFELNDLYKPASMIYPLESMRHVLTEKYGKVFFSGSGSTFFSLKQSQETTYHRETFYYARD</sequence>
<accession>A0A3D8J6I5</accession>
<dbReference type="InterPro" id="IPR036554">
    <property type="entry name" value="GHMP_kinase_C_sf"/>
</dbReference>
<dbReference type="AlphaFoldDB" id="A0A3D8J6I5"/>
<dbReference type="Proteomes" id="UP000256424">
    <property type="component" value="Unassembled WGS sequence"/>
</dbReference>
<evidence type="ECO:0000313" key="7">
    <source>
        <dbReference type="Proteomes" id="UP000256424"/>
    </source>
</evidence>
<dbReference type="SUPFAM" id="SSF54211">
    <property type="entry name" value="Ribosomal protein S5 domain 2-like"/>
    <property type="match status" value="1"/>
</dbReference>
<evidence type="ECO:0000313" key="6">
    <source>
        <dbReference type="EMBL" id="RDU73093.1"/>
    </source>
</evidence>
<organism evidence="6 7">
    <name type="scientific">Helicobacter aurati</name>
    <dbReference type="NCBI Taxonomy" id="137778"/>
    <lineage>
        <taxon>Bacteria</taxon>
        <taxon>Pseudomonadati</taxon>
        <taxon>Campylobacterota</taxon>
        <taxon>Epsilonproteobacteria</taxon>
        <taxon>Campylobacterales</taxon>
        <taxon>Helicobacteraceae</taxon>
        <taxon>Helicobacter</taxon>
    </lineage>
</organism>
<reference evidence="6 7" key="1">
    <citation type="submission" date="2018-04" db="EMBL/GenBank/DDBJ databases">
        <title>Novel Campyloabacter and Helicobacter Species and Strains.</title>
        <authorList>
            <person name="Mannion A.J."/>
            <person name="Shen Z."/>
            <person name="Fox J.G."/>
        </authorList>
    </citation>
    <scope>NUCLEOTIDE SEQUENCE [LARGE SCALE GENOMIC DNA]</scope>
    <source>
        <strain evidence="6 7">MIT 97-5075</strain>
    </source>
</reference>
<dbReference type="GO" id="GO:0005524">
    <property type="term" value="F:ATP binding"/>
    <property type="evidence" value="ECO:0007669"/>
    <property type="project" value="UniProtKB-KW"/>
</dbReference>
<name>A0A3D8J6I5_9HELI</name>
<keyword evidence="1" id="KW-0808">Transferase</keyword>
<evidence type="ECO:0000256" key="2">
    <source>
        <dbReference type="ARBA" id="ARBA00022741"/>
    </source>
</evidence>
<dbReference type="InterPro" id="IPR006204">
    <property type="entry name" value="GHMP_kinase_N_dom"/>
</dbReference>
<keyword evidence="7" id="KW-1185">Reference proteome</keyword>
<dbReference type="EMBL" id="NXLW01000003">
    <property type="protein sequence ID" value="RDU73093.1"/>
    <property type="molecule type" value="Genomic_DNA"/>
</dbReference>
<protein>
    <recommendedName>
        <fullName evidence="5">GHMP kinase N-terminal domain-containing protein</fullName>
    </recommendedName>
</protein>
<proteinExistence type="predicted"/>
<dbReference type="PANTHER" id="PTHR43527:SF2">
    <property type="entry name" value="4-DIPHOSPHOCYTIDYL-2-C-METHYL-D-ERYTHRITOL KINASE, CHLOROPLASTIC"/>
    <property type="match status" value="1"/>
</dbReference>
<dbReference type="InterPro" id="IPR014721">
    <property type="entry name" value="Ribsml_uS5_D2-typ_fold_subgr"/>
</dbReference>
<evidence type="ECO:0000256" key="3">
    <source>
        <dbReference type="ARBA" id="ARBA00022777"/>
    </source>
</evidence>